<reference evidence="1 2" key="1">
    <citation type="submission" date="2023-03" db="EMBL/GenBank/DDBJ databases">
        <title>Bacillus Genome Sequencing.</title>
        <authorList>
            <person name="Dunlap C."/>
        </authorList>
    </citation>
    <scope>NUCLEOTIDE SEQUENCE [LARGE SCALE GENOMIC DNA]</scope>
    <source>
        <strain evidence="1 2">B-4107</strain>
    </source>
</reference>
<name>A0ABU6NFA9_9BACI</name>
<evidence type="ECO:0000313" key="1">
    <source>
        <dbReference type="EMBL" id="MED4126727.1"/>
    </source>
</evidence>
<proteinExistence type="predicted"/>
<dbReference type="EMBL" id="JAROAS010000001">
    <property type="protein sequence ID" value="MED4126727.1"/>
    <property type="molecule type" value="Genomic_DNA"/>
</dbReference>
<comment type="caution">
    <text evidence="1">The sequence shown here is derived from an EMBL/GenBank/DDBJ whole genome shotgun (WGS) entry which is preliminary data.</text>
</comment>
<protein>
    <submittedName>
        <fullName evidence="1">Uncharacterized protein</fullName>
    </submittedName>
</protein>
<gene>
    <name evidence="1" type="ORF">P5F74_01090</name>
</gene>
<keyword evidence="2" id="KW-1185">Reference proteome</keyword>
<accession>A0ABU6NFA9</accession>
<sequence>MKKLVISAFVLSSLLFIGIQENVHESSEDQVMQTTSGKGDVAT</sequence>
<dbReference type="RefSeq" id="WP_328235962.1">
    <property type="nucleotide sequence ID" value="NZ_JAROAS010000001.1"/>
</dbReference>
<organism evidence="1 2">
    <name type="scientific">Shouchella miscanthi</name>
    <dbReference type="NCBI Taxonomy" id="2598861"/>
    <lineage>
        <taxon>Bacteria</taxon>
        <taxon>Bacillati</taxon>
        <taxon>Bacillota</taxon>
        <taxon>Bacilli</taxon>
        <taxon>Bacillales</taxon>
        <taxon>Bacillaceae</taxon>
        <taxon>Shouchella</taxon>
    </lineage>
</organism>
<evidence type="ECO:0000313" key="2">
    <source>
        <dbReference type="Proteomes" id="UP001341820"/>
    </source>
</evidence>
<dbReference type="Proteomes" id="UP001341820">
    <property type="component" value="Unassembled WGS sequence"/>
</dbReference>